<evidence type="ECO:0000256" key="6">
    <source>
        <dbReference type="ARBA" id="ARBA00047811"/>
    </source>
</evidence>
<dbReference type="FunFam" id="3.30.200.20:FF:000049">
    <property type="entry name" value="cyclin-dependent kinase-like 1 isoform X1"/>
    <property type="match status" value="1"/>
</dbReference>
<evidence type="ECO:0000256" key="4">
    <source>
        <dbReference type="ARBA" id="ARBA00022777"/>
    </source>
</evidence>
<evidence type="ECO:0000256" key="3">
    <source>
        <dbReference type="ARBA" id="ARBA00022741"/>
    </source>
</evidence>
<reference evidence="12" key="1">
    <citation type="journal article" date="2021" name="Proc. Natl. Acad. Sci. U.S.A.">
        <title>Three genomes in the algal genus Volvox reveal the fate of a haploid sex-determining region after a transition to homothallism.</title>
        <authorList>
            <person name="Yamamoto K."/>
            <person name="Hamaji T."/>
            <person name="Kawai-Toyooka H."/>
            <person name="Matsuzaki R."/>
            <person name="Takahashi F."/>
            <person name="Nishimura Y."/>
            <person name="Kawachi M."/>
            <person name="Noguchi H."/>
            <person name="Minakuchi Y."/>
            <person name="Umen J.G."/>
            <person name="Toyoda A."/>
            <person name="Nozaki H."/>
        </authorList>
    </citation>
    <scope>NUCLEOTIDE SEQUENCE</scope>
    <source>
        <strain evidence="12">NIES-3785</strain>
    </source>
</reference>
<proteinExistence type="predicted"/>
<dbReference type="SUPFAM" id="SSF56112">
    <property type="entry name" value="Protein kinase-like (PK-like)"/>
    <property type="match status" value="1"/>
</dbReference>
<accession>A0A8J4LYJ3</accession>
<comment type="catalytic activity">
    <reaction evidence="7">
        <text>L-threonyl-[protein] + ATP = O-phospho-L-threonyl-[protein] + ADP + H(+)</text>
        <dbReference type="Rhea" id="RHEA:46608"/>
        <dbReference type="Rhea" id="RHEA-COMP:11060"/>
        <dbReference type="Rhea" id="RHEA-COMP:11605"/>
        <dbReference type="ChEBI" id="CHEBI:15378"/>
        <dbReference type="ChEBI" id="CHEBI:30013"/>
        <dbReference type="ChEBI" id="CHEBI:30616"/>
        <dbReference type="ChEBI" id="CHEBI:61977"/>
        <dbReference type="ChEBI" id="CHEBI:456216"/>
        <dbReference type="EC" id="2.7.11.1"/>
    </reaction>
</comment>
<dbReference type="Gene3D" id="3.30.200.20">
    <property type="entry name" value="Phosphorylase Kinase, domain 1"/>
    <property type="match status" value="1"/>
</dbReference>
<evidence type="ECO:0000259" key="11">
    <source>
        <dbReference type="PROSITE" id="PS50011"/>
    </source>
</evidence>
<evidence type="ECO:0000313" key="12">
    <source>
        <dbReference type="EMBL" id="GIM16136.1"/>
    </source>
</evidence>
<dbReference type="Pfam" id="PF00069">
    <property type="entry name" value="Pkinase"/>
    <property type="match status" value="1"/>
</dbReference>
<dbReference type="InterPro" id="IPR011009">
    <property type="entry name" value="Kinase-like_dom_sf"/>
</dbReference>
<evidence type="ECO:0000256" key="10">
    <source>
        <dbReference type="PROSITE-ProRule" id="PRU10141"/>
    </source>
</evidence>
<organism evidence="12 13">
    <name type="scientific">Volvox reticuliferus</name>
    <dbReference type="NCBI Taxonomy" id="1737510"/>
    <lineage>
        <taxon>Eukaryota</taxon>
        <taxon>Viridiplantae</taxon>
        <taxon>Chlorophyta</taxon>
        <taxon>core chlorophytes</taxon>
        <taxon>Chlorophyceae</taxon>
        <taxon>CS clade</taxon>
        <taxon>Chlamydomonadales</taxon>
        <taxon>Volvocaceae</taxon>
        <taxon>Volvox</taxon>
    </lineage>
</organism>
<dbReference type="AlphaFoldDB" id="A0A8J4LYJ3"/>
<dbReference type="GO" id="GO:0005524">
    <property type="term" value="F:ATP binding"/>
    <property type="evidence" value="ECO:0007669"/>
    <property type="project" value="UniProtKB-UniRule"/>
</dbReference>
<evidence type="ECO:0000256" key="8">
    <source>
        <dbReference type="ARBA" id="ARBA00048367"/>
    </source>
</evidence>
<keyword evidence="3 10" id="KW-0547">Nucleotide-binding</keyword>
<keyword evidence="2" id="KW-0808">Transferase</keyword>
<comment type="catalytic activity">
    <reaction evidence="9">
        <text>L-seryl-[protein] + ATP = O-phospho-L-seryl-[protein] + ADP + H(+)</text>
        <dbReference type="Rhea" id="RHEA:17989"/>
        <dbReference type="Rhea" id="RHEA-COMP:9863"/>
        <dbReference type="Rhea" id="RHEA-COMP:11604"/>
        <dbReference type="ChEBI" id="CHEBI:15378"/>
        <dbReference type="ChEBI" id="CHEBI:29999"/>
        <dbReference type="ChEBI" id="CHEBI:30616"/>
        <dbReference type="ChEBI" id="CHEBI:83421"/>
        <dbReference type="ChEBI" id="CHEBI:456216"/>
        <dbReference type="EC" id="2.7.11.1"/>
    </reaction>
</comment>
<evidence type="ECO:0000256" key="5">
    <source>
        <dbReference type="ARBA" id="ARBA00022840"/>
    </source>
</evidence>
<comment type="catalytic activity">
    <reaction evidence="8">
        <text>L-seryl-[protein] + ATP = O-phospho-L-seryl-[protein] + ADP + H(+)</text>
        <dbReference type="Rhea" id="RHEA:17989"/>
        <dbReference type="Rhea" id="RHEA-COMP:9863"/>
        <dbReference type="Rhea" id="RHEA-COMP:11604"/>
        <dbReference type="ChEBI" id="CHEBI:15378"/>
        <dbReference type="ChEBI" id="CHEBI:29999"/>
        <dbReference type="ChEBI" id="CHEBI:30616"/>
        <dbReference type="ChEBI" id="CHEBI:83421"/>
        <dbReference type="ChEBI" id="CHEBI:456216"/>
        <dbReference type="EC" id="2.7.11.22"/>
    </reaction>
</comment>
<dbReference type="InterPro" id="IPR000719">
    <property type="entry name" value="Prot_kinase_dom"/>
</dbReference>
<feature type="binding site" evidence="10">
    <location>
        <position position="59"/>
    </location>
    <ligand>
        <name>ATP</name>
        <dbReference type="ChEBI" id="CHEBI:30616"/>
    </ligand>
</feature>
<evidence type="ECO:0000256" key="7">
    <source>
        <dbReference type="ARBA" id="ARBA00047899"/>
    </source>
</evidence>
<comment type="catalytic activity">
    <reaction evidence="6">
        <text>L-threonyl-[protein] + ATP = O-phospho-L-threonyl-[protein] + ADP + H(+)</text>
        <dbReference type="Rhea" id="RHEA:46608"/>
        <dbReference type="Rhea" id="RHEA-COMP:11060"/>
        <dbReference type="Rhea" id="RHEA-COMP:11605"/>
        <dbReference type="ChEBI" id="CHEBI:15378"/>
        <dbReference type="ChEBI" id="CHEBI:30013"/>
        <dbReference type="ChEBI" id="CHEBI:30616"/>
        <dbReference type="ChEBI" id="CHEBI:61977"/>
        <dbReference type="ChEBI" id="CHEBI:456216"/>
        <dbReference type="EC" id="2.7.11.22"/>
    </reaction>
</comment>
<sequence>MCLSRKPAQIMVFQITNSMQPFRLPALQNYEYISTIGEGTYGVVWKCRDKVSGRLVAVKAFKEAHRDRVALKLAVREAKVLSMIKHPNIVKMTASYRSKSGRLYLAGSLLDRCWSTLRPACIAISNVFLVACRQC</sequence>
<dbReference type="PANTHER" id="PTHR44899:SF7">
    <property type="entry name" value="NIMA-RELATED KINASE"/>
    <property type="match status" value="1"/>
</dbReference>
<dbReference type="GO" id="GO:0004693">
    <property type="term" value="F:cyclin-dependent protein serine/threonine kinase activity"/>
    <property type="evidence" value="ECO:0007669"/>
    <property type="project" value="UniProtKB-EC"/>
</dbReference>
<dbReference type="InterPro" id="IPR051131">
    <property type="entry name" value="NEK_Ser/Thr_kinase_NIMA"/>
</dbReference>
<dbReference type="InterPro" id="IPR017441">
    <property type="entry name" value="Protein_kinase_ATP_BS"/>
</dbReference>
<dbReference type="PROSITE" id="PS50011">
    <property type="entry name" value="PROTEIN_KINASE_DOM"/>
    <property type="match status" value="1"/>
</dbReference>
<protein>
    <recommendedName>
        <fullName evidence="11">Protein kinase domain-containing protein</fullName>
    </recommendedName>
</protein>
<keyword evidence="5 10" id="KW-0067">ATP-binding</keyword>
<keyword evidence="1" id="KW-0723">Serine/threonine-protein kinase</keyword>
<comment type="caution">
    <text evidence="12">The sequence shown here is derived from an EMBL/GenBank/DDBJ whole genome shotgun (WGS) entry which is preliminary data.</text>
</comment>
<keyword evidence="4" id="KW-0418">Kinase</keyword>
<dbReference type="EMBL" id="BNCQ01000074">
    <property type="protein sequence ID" value="GIM16136.1"/>
    <property type="molecule type" value="Genomic_DNA"/>
</dbReference>
<evidence type="ECO:0000313" key="13">
    <source>
        <dbReference type="Proteomes" id="UP000722791"/>
    </source>
</evidence>
<evidence type="ECO:0000256" key="1">
    <source>
        <dbReference type="ARBA" id="ARBA00022527"/>
    </source>
</evidence>
<evidence type="ECO:0000256" key="2">
    <source>
        <dbReference type="ARBA" id="ARBA00022679"/>
    </source>
</evidence>
<evidence type="ECO:0000256" key="9">
    <source>
        <dbReference type="ARBA" id="ARBA00048679"/>
    </source>
</evidence>
<dbReference type="Proteomes" id="UP000722791">
    <property type="component" value="Unassembled WGS sequence"/>
</dbReference>
<gene>
    <name evidence="12" type="ORF">Vretimale_18791</name>
</gene>
<name>A0A8J4LYJ3_9CHLO</name>
<dbReference type="PROSITE" id="PS00107">
    <property type="entry name" value="PROTEIN_KINASE_ATP"/>
    <property type="match status" value="1"/>
</dbReference>
<feature type="domain" description="Protein kinase" evidence="11">
    <location>
        <begin position="30"/>
        <end position="135"/>
    </location>
</feature>
<dbReference type="PANTHER" id="PTHR44899">
    <property type="entry name" value="CAMK FAMILY PROTEIN KINASE"/>
    <property type="match status" value="1"/>
</dbReference>